<gene>
    <name evidence="9" type="ORF">PAC_18615</name>
</gene>
<name>A0A1L7XUM5_9HELO</name>
<dbReference type="STRING" id="576137.A0A1L7XUM5"/>
<feature type="transmembrane region" description="Helical" evidence="7">
    <location>
        <begin position="30"/>
        <end position="50"/>
    </location>
</feature>
<feature type="transmembrane region" description="Helical" evidence="7">
    <location>
        <begin position="260"/>
        <end position="283"/>
    </location>
</feature>
<dbReference type="PANTHER" id="PTHR33048:SF108">
    <property type="entry name" value="INTEGRAL MEMBRANE PROTEIN"/>
    <property type="match status" value="1"/>
</dbReference>
<organism evidence="9 10">
    <name type="scientific">Phialocephala subalpina</name>
    <dbReference type="NCBI Taxonomy" id="576137"/>
    <lineage>
        <taxon>Eukaryota</taxon>
        <taxon>Fungi</taxon>
        <taxon>Dikarya</taxon>
        <taxon>Ascomycota</taxon>
        <taxon>Pezizomycotina</taxon>
        <taxon>Leotiomycetes</taxon>
        <taxon>Helotiales</taxon>
        <taxon>Mollisiaceae</taxon>
        <taxon>Phialocephala</taxon>
        <taxon>Phialocephala fortinii species complex</taxon>
    </lineage>
</organism>
<comment type="similarity">
    <text evidence="5">Belongs to the SAT4 family.</text>
</comment>
<feature type="transmembrane region" description="Helical" evidence="7">
    <location>
        <begin position="183"/>
        <end position="209"/>
    </location>
</feature>
<dbReference type="GO" id="GO:0016020">
    <property type="term" value="C:membrane"/>
    <property type="evidence" value="ECO:0007669"/>
    <property type="project" value="UniProtKB-SubCell"/>
</dbReference>
<feature type="region of interest" description="Disordered" evidence="6">
    <location>
        <begin position="315"/>
        <end position="380"/>
    </location>
</feature>
<evidence type="ECO:0000256" key="5">
    <source>
        <dbReference type="ARBA" id="ARBA00038359"/>
    </source>
</evidence>
<evidence type="ECO:0000256" key="1">
    <source>
        <dbReference type="ARBA" id="ARBA00004141"/>
    </source>
</evidence>
<feature type="transmembrane region" description="Helical" evidence="7">
    <location>
        <begin position="105"/>
        <end position="128"/>
    </location>
</feature>
<feature type="compositionally biased region" description="Polar residues" evidence="6">
    <location>
        <begin position="361"/>
        <end position="370"/>
    </location>
</feature>
<accession>A0A1L7XUM5</accession>
<evidence type="ECO:0000256" key="3">
    <source>
        <dbReference type="ARBA" id="ARBA00022989"/>
    </source>
</evidence>
<evidence type="ECO:0000313" key="10">
    <source>
        <dbReference type="Proteomes" id="UP000184330"/>
    </source>
</evidence>
<protein>
    <submittedName>
        <fullName evidence="9">Related to integral membrane protein</fullName>
    </submittedName>
</protein>
<reference evidence="9 10" key="1">
    <citation type="submission" date="2016-03" db="EMBL/GenBank/DDBJ databases">
        <authorList>
            <person name="Ploux O."/>
        </authorList>
    </citation>
    <scope>NUCLEOTIDE SEQUENCE [LARGE SCALE GENOMIC DNA]</scope>
    <source>
        <strain evidence="9 10">UAMH 11012</strain>
    </source>
</reference>
<dbReference type="InterPro" id="IPR049326">
    <property type="entry name" value="Rhodopsin_dom_fungi"/>
</dbReference>
<keyword evidence="4 7" id="KW-0472">Membrane</keyword>
<evidence type="ECO:0000259" key="8">
    <source>
        <dbReference type="Pfam" id="PF20684"/>
    </source>
</evidence>
<keyword evidence="10" id="KW-1185">Reference proteome</keyword>
<evidence type="ECO:0000256" key="4">
    <source>
        <dbReference type="ARBA" id="ARBA00023136"/>
    </source>
</evidence>
<evidence type="ECO:0000313" key="9">
    <source>
        <dbReference type="EMBL" id="CZR68716.1"/>
    </source>
</evidence>
<feature type="transmembrane region" description="Helical" evidence="7">
    <location>
        <begin position="62"/>
        <end position="85"/>
    </location>
</feature>
<dbReference type="Pfam" id="PF20684">
    <property type="entry name" value="Fung_rhodopsin"/>
    <property type="match status" value="1"/>
</dbReference>
<evidence type="ECO:0000256" key="2">
    <source>
        <dbReference type="ARBA" id="ARBA00022692"/>
    </source>
</evidence>
<feature type="transmembrane region" description="Helical" evidence="7">
    <location>
        <begin position="221"/>
        <end position="240"/>
    </location>
</feature>
<feature type="domain" description="Rhodopsin" evidence="8">
    <location>
        <begin position="46"/>
        <end position="283"/>
    </location>
</feature>
<keyword evidence="2 7" id="KW-0812">Transmembrane</keyword>
<dbReference type="AlphaFoldDB" id="A0A1L7XUM5"/>
<evidence type="ECO:0000256" key="7">
    <source>
        <dbReference type="SAM" id="Phobius"/>
    </source>
</evidence>
<feature type="transmembrane region" description="Helical" evidence="7">
    <location>
        <begin position="140"/>
        <end position="163"/>
    </location>
</feature>
<comment type="subcellular location">
    <subcellularLocation>
        <location evidence="1">Membrane</location>
        <topology evidence="1">Multi-pass membrane protein</topology>
    </subcellularLocation>
</comment>
<dbReference type="EMBL" id="FJOG01000059">
    <property type="protein sequence ID" value="CZR68716.1"/>
    <property type="molecule type" value="Genomic_DNA"/>
</dbReference>
<keyword evidence="3 7" id="KW-1133">Transmembrane helix</keyword>
<dbReference type="OrthoDB" id="2496787at2759"/>
<proteinExistence type="inferred from homology"/>
<dbReference type="InterPro" id="IPR052337">
    <property type="entry name" value="SAT4-like"/>
</dbReference>
<dbReference type="Proteomes" id="UP000184330">
    <property type="component" value="Unassembled WGS sequence"/>
</dbReference>
<evidence type="ECO:0000256" key="6">
    <source>
        <dbReference type="SAM" id="MobiDB-lite"/>
    </source>
</evidence>
<dbReference type="PANTHER" id="PTHR33048">
    <property type="entry name" value="PTH11-LIKE INTEGRAL MEMBRANE PROTEIN (AFU_ORTHOLOGUE AFUA_5G11245)"/>
    <property type="match status" value="1"/>
</dbReference>
<sequence length="380" mass="41631">MSDSDGALPPPVGVTPDFQHPDNALNVLNLIVQILVMSVVSPFVALRVYTRLTFQRMMSKEDWVCVVAWVFFMMYSISAILMGHFGGGIHQWEVTNGDMNGFLKVVYGGSIIYGLTAYSIKFSLLLVFTRVFSPLKKTTYSIYAFMFAMLIYYFTIVVIKARICTPIPSFWDRNITGTCFDEHALFIADTVMSGVTDLAVLLIPVPLIWNLHMPLKKKIRVLGMLGAGGVAVAASLARLIMVVTEGNDPDLTYSIVRFNLLGSVETSIGLICASLPACNAFFARYGSSFFSSKASKSQPSNPAIDIELGSGRSKNSSNILKDDRKFRSQPTWPIDDAGSDSDILVSNIQDPGEVGIRDNGTRSMKGNVGSSEVREIGIAR</sequence>